<feature type="transmembrane region" description="Helical" evidence="9">
    <location>
        <begin position="118"/>
        <end position="136"/>
    </location>
</feature>
<dbReference type="PIRSF" id="PIRSF005091">
    <property type="entry name" value="Mmb_sulf_HI1246"/>
    <property type="match status" value="1"/>
</dbReference>
<proteinExistence type="inferred from homology"/>
<organism evidence="11 12">
    <name type="scientific">Ureibacillus aquaedulcis</name>
    <dbReference type="NCBI Taxonomy" id="3058421"/>
    <lineage>
        <taxon>Bacteria</taxon>
        <taxon>Bacillati</taxon>
        <taxon>Bacillota</taxon>
        <taxon>Bacilli</taxon>
        <taxon>Bacillales</taxon>
        <taxon>Caryophanaceae</taxon>
        <taxon>Ureibacillus</taxon>
    </lineage>
</organism>
<feature type="transmembrane region" description="Helical" evidence="9">
    <location>
        <begin position="148"/>
        <end position="168"/>
    </location>
</feature>
<evidence type="ECO:0000313" key="11">
    <source>
        <dbReference type="EMBL" id="MDN4492174.1"/>
    </source>
</evidence>
<evidence type="ECO:0000256" key="7">
    <source>
        <dbReference type="ARBA" id="ARBA00023136"/>
    </source>
</evidence>
<keyword evidence="4 8" id="KW-1003">Cell membrane</keyword>
<dbReference type="CDD" id="cd16015">
    <property type="entry name" value="LTA_synthase"/>
    <property type="match status" value="1"/>
</dbReference>
<evidence type="ECO:0000256" key="5">
    <source>
        <dbReference type="ARBA" id="ARBA00022692"/>
    </source>
</evidence>
<dbReference type="Gene3D" id="3.40.720.10">
    <property type="entry name" value="Alkaline Phosphatase, subunit A"/>
    <property type="match status" value="1"/>
</dbReference>
<gene>
    <name evidence="11" type="ORF">QYB95_01360</name>
</gene>
<sequence length="625" mass="71764">MIRNFVLRKHPLFFIFTAILFLKFIFTRSLLFEGIDFFQTLFVELCYLFILFGLIELIPTYKVKKIIYLLLDIFLTILLTVILVYHNYFGYIVTIHAFSLINQIGTIRDSIFQLIEPIYVVLYIDFIIFLFSSLLSRKKARNSSINPSYRFALGVLLLGTAVSALLLYTQKDVEIANSVTGAKKQGILTYEIFGVKKYLTSEAANQFTAVEIKELPEIIEEVKEITPLEKGELRYFGAAAGKNIIAIQMEAFQDFALNAKINGQPVTPFLDSLKKESVYFPNLYQQIGPGNTSDAEFIFNTSLYPRDMEATSETYGNKIIPSFPKLLKEKGYTALTFHANDVSFWNRDELYPALGFNQYYDKEFFGQEDVIGIGPSDEVLYTKALPELKKLYDHHRNFFAHFITLSGHHPFQIPDDKNTLNLPESFNGNIVGDYLKAVHYTDEMLGKFVAELKEAGMWEDTMLVLYGDHFGLQQSSLKEPELALLEELLGHDYHLLDQLNVPLMITVGDEHLSEINETIGGQVDILPTVSNLLGLPLDYFVHFGQDLINYPNNLFGMRYYMPTGSFFNNDIAYKPNEGFEDGEAFDIRTLETVQDYMKYEADYQRIKEILQLSDQYLNSLPEKEK</sequence>
<feature type="transmembrane region" description="Helical" evidence="9">
    <location>
        <begin position="37"/>
        <end position="55"/>
    </location>
</feature>
<evidence type="ECO:0000256" key="3">
    <source>
        <dbReference type="ARBA" id="ARBA00009983"/>
    </source>
</evidence>
<accession>A0ABT8GL83</accession>
<comment type="caution">
    <text evidence="11">The sequence shown here is derived from an EMBL/GenBank/DDBJ whole genome shotgun (WGS) entry which is preliminary data.</text>
</comment>
<comment type="subcellular location">
    <subcellularLocation>
        <location evidence="1">Cell membrane</location>
        <topology evidence="1">Multi-pass membrane protein</topology>
    </subcellularLocation>
</comment>
<evidence type="ECO:0000256" key="8">
    <source>
        <dbReference type="PIRNR" id="PIRNR005091"/>
    </source>
</evidence>
<dbReference type="EC" id="2.7.8.-" evidence="11"/>
<evidence type="ECO:0000256" key="4">
    <source>
        <dbReference type="ARBA" id="ARBA00022475"/>
    </source>
</evidence>
<name>A0ABT8GL83_9BACL</name>
<keyword evidence="7 8" id="KW-0472">Membrane</keyword>
<feature type="transmembrane region" description="Helical" evidence="9">
    <location>
        <begin position="12"/>
        <end position="31"/>
    </location>
</feature>
<evidence type="ECO:0000259" key="10">
    <source>
        <dbReference type="Pfam" id="PF00884"/>
    </source>
</evidence>
<dbReference type="PANTHER" id="PTHR47371">
    <property type="entry name" value="LIPOTEICHOIC ACID SYNTHASE"/>
    <property type="match status" value="1"/>
</dbReference>
<dbReference type="EMBL" id="JAUHTQ010000001">
    <property type="protein sequence ID" value="MDN4492174.1"/>
    <property type="molecule type" value="Genomic_DNA"/>
</dbReference>
<dbReference type="GO" id="GO:0016740">
    <property type="term" value="F:transferase activity"/>
    <property type="evidence" value="ECO:0007669"/>
    <property type="project" value="UniProtKB-KW"/>
</dbReference>
<feature type="transmembrane region" description="Helical" evidence="9">
    <location>
        <begin position="67"/>
        <end position="88"/>
    </location>
</feature>
<dbReference type="PANTHER" id="PTHR47371:SF3">
    <property type="entry name" value="PHOSPHOGLYCEROL TRANSFERASE I"/>
    <property type="match status" value="1"/>
</dbReference>
<comment type="similarity">
    <text evidence="3 8">Belongs to the LTA synthase family.</text>
</comment>
<protein>
    <submittedName>
        <fullName evidence="11">LTA synthase family protein</fullName>
        <ecNumber evidence="11">2.7.8.-</ecNumber>
    </submittedName>
</protein>
<keyword evidence="5 9" id="KW-0812">Transmembrane</keyword>
<evidence type="ECO:0000313" key="12">
    <source>
        <dbReference type="Proteomes" id="UP001172743"/>
    </source>
</evidence>
<dbReference type="InterPro" id="IPR012160">
    <property type="entry name" value="LtaS-like"/>
</dbReference>
<dbReference type="SUPFAM" id="SSF53649">
    <property type="entry name" value="Alkaline phosphatase-like"/>
    <property type="match status" value="1"/>
</dbReference>
<keyword evidence="6 9" id="KW-1133">Transmembrane helix</keyword>
<comment type="pathway">
    <text evidence="2">Cell wall biogenesis; lipoteichoic acid biosynthesis.</text>
</comment>
<evidence type="ECO:0000256" key="2">
    <source>
        <dbReference type="ARBA" id="ARBA00004936"/>
    </source>
</evidence>
<reference evidence="11" key="1">
    <citation type="submission" date="2023-07" db="EMBL/GenBank/DDBJ databases">
        <title>Ureibacillus sp. isolated from freshwater well.</title>
        <authorList>
            <person name="Kirdat K."/>
            <person name="Bhatt A."/>
            <person name="Teware R."/>
            <person name="Bhavsar Y."/>
            <person name="Yadav A."/>
        </authorList>
    </citation>
    <scope>NUCLEOTIDE SEQUENCE</scope>
    <source>
        <strain evidence="11">BA0131</strain>
    </source>
</reference>
<evidence type="ECO:0000256" key="6">
    <source>
        <dbReference type="ARBA" id="ARBA00022989"/>
    </source>
</evidence>
<evidence type="ECO:0000256" key="1">
    <source>
        <dbReference type="ARBA" id="ARBA00004651"/>
    </source>
</evidence>
<dbReference type="InterPro" id="IPR017850">
    <property type="entry name" value="Alkaline_phosphatase_core_sf"/>
</dbReference>
<dbReference type="InterPro" id="IPR050448">
    <property type="entry name" value="OpgB/LTA_synthase_biosynth"/>
</dbReference>
<dbReference type="InterPro" id="IPR000917">
    <property type="entry name" value="Sulfatase_N"/>
</dbReference>
<dbReference type="RefSeq" id="WP_301136279.1">
    <property type="nucleotide sequence ID" value="NZ_JAUHTQ010000001.1"/>
</dbReference>
<dbReference type="Pfam" id="PF00884">
    <property type="entry name" value="Sulfatase"/>
    <property type="match status" value="1"/>
</dbReference>
<keyword evidence="11" id="KW-0808">Transferase</keyword>
<dbReference type="Gene3D" id="3.30.1120.170">
    <property type="match status" value="1"/>
</dbReference>
<keyword evidence="12" id="KW-1185">Reference proteome</keyword>
<dbReference type="Proteomes" id="UP001172743">
    <property type="component" value="Unassembled WGS sequence"/>
</dbReference>
<evidence type="ECO:0000256" key="9">
    <source>
        <dbReference type="SAM" id="Phobius"/>
    </source>
</evidence>
<feature type="domain" description="Sulfatase N-terminal" evidence="10">
    <location>
        <begin position="242"/>
        <end position="534"/>
    </location>
</feature>